<organism evidence="1 2">
    <name type="scientific">Morus notabilis</name>
    <dbReference type="NCBI Taxonomy" id="981085"/>
    <lineage>
        <taxon>Eukaryota</taxon>
        <taxon>Viridiplantae</taxon>
        <taxon>Streptophyta</taxon>
        <taxon>Embryophyta</taxon>
        <taxon>Tracheophyta</taxon>
        <taxon>Spermatophyta</taxon>
        <taxon>Magnoliopsida</taxon>
        <taxon>eudicotyledons</taxon>
        <taxon>Gunneridae</taxon>
        <taxon>Pentapetalae</taxon>
        <taxon>rosids</taxon>
        <taxon>fabids</taxon>
        <taxon>Rosales</taxon>
        <taxon>Moraceae</taxon>
        <taxon>Moreae</taxon>
        <taxon>Morus</taxon>
    </lineage>
</organism>
<name>W9RBW6_9ROSA</name>
<gene>
    <name evidence="1" type="ORF">L484_025688</name>
</gene>
<dbReference type="Proteomes" id="UP000030645">
    <property type="component" value="Unassembled WGS sequence"/>
</dbReference>
<evidence type="ECO:0000313" key="2">
    <source>
        <dbReference type="Proteomes" id="UP000030645"/>
    </source>
</evidence>
<proteinExistence type="predicted"/>
<keyword evidence="2" id="KW-1185">Reference proteome</keyword>
<protein>
    <submittedName>
        <fullName evidence="1">Uncharacterized protein</fullName>
    </submittedName>
</protein>
<dbReference type="EMBL" id="KE344562">
    <property type="protein sequence ID" value="EXB67210.1"/>
    <property type="molecule type" value="Genomic_DNA"/>
</dbReference>
<reference evidence="2" key="1">
    <citation type="submission" date="2013-01" db="EMBL/GenBank/DDBJ databases">
        <title>Draft Genome Sequence of a Mulberry Tree, Morus notabilis C.K. Schneid.</title>
        <authorList>
            <person name="He N."/>
            <person name="Zhao S."/>
        </authorList>
    </citation>
    <scope>NUCLEOTIDE SEQUENCE</scope>
</reference>
<dbReference type="AlphaFoldDB" id="W9RBW6"/>
<evidence type="ECO:0000313" key="1">
    <source>
        <dbReference type="EMBL" id="EXB67210.1"/>
    </source>
</evidence>
<sequence length="63" mass="6638">MIAFHVVMIAASGKPSTPCLLDASKSTPTPKKSSTLCSLDVHLFLAVDPSRQLPSPSAFKPTI</sequence>
<accession>W9RBW6</accession>